<comment type="caution">
    <text evidence="5">The sequence shown here is derived from an EMBL/GenBank/DDBJ whole genome shotgun (WGS) entry which is preliminary data.</text>
</comment>
<dbReference type="Gene3D" id="1.10.260.40">
    <property type="entry name" value="lambda repressor-like DNA-binding domains"/>
    <property type="match status" value="1"/>
</dbReference>
<evidence type="ECO:0000259" key="4">
    <source>
        <dbReference type="PROSITE" id="PS50932"/>
    </source>
</evidence>
<evidence type="ECO:0000313" key="6">
    <source>
        <dbReference type="Proteomes" id="UP000614490"/>
    </source>
</evidence>
<dbReference type="InterPro" id="IPR000843">
    <property type="entry name" value="HTH_LacI"/>
</dbReference>
<dbReference type="GO" id="GO:0000976">
    <property type="term" value="F:transcription cis-regulatory region binding"/>
    <property type="evidence" value="ECO:0007669"/>
    <property type="project" value="TreeGrafter"/>
</dbReference>
<dbReference type="Proteomes" id="UP000614490">
    <property type="component" value="Unassembled WGS sequence"/>
</dbReference>
<keyword evidence="6" id="KW-1185">Reference proteome</keyword>
<dbReference type="InterPro" id="IPR010982">
    <property type="entry name" value="Lambda_DNA-bd_dom_sf"/>
</dbReference>
<keyword evidence="2 5" id="KW-0238">DNA-binding</keyword>
<name>A0A931HWT9_9BACI</name>
<evidence type="ECO:0000256" key="2">
    <source>
        <dbReference type="ARBA" id="ARBA00023125"/>
    </source>
</evidence>
<evidence type="ECO:0000256" key="1">
    <source>
        <dbReference type="ARBA" id="ARBA00023015"/>
    </source>
</evidence>
<dbReference type="PANTHER" id="PTHR30146">
    <property type="entry name" value="LACI-RELATED TRANSCRIPTIONAL REPRESSOR"/>
    <property type="match status" value="1"/>
</dbReference>
<dbReference type="SMART" id="SM00354">
    <property type="entry name" value="HTH_LACI"/>
    <property type="match status" value="1"/>
</dbReference>
<dbReference type="PROSITE" id="PS50932">
    <property type="entry name" value="HTH_LACI_2"/>
    <property type="match status" value="1"/>
</dbReference>
<sequence length="334" mass="38024">MSKVTIKDVAKHCNTSVRTVSRVVNKDPNVKKETREKIQAAIDEMGFQVNAIARSLKAKKTNQIVAFVDRHQGLYWGAFHNEVLQELHKLAKENNMRMVISSSSADSFEEDENDGFYLVKHSLCDGAVMFDTKPGDKRVDYLKKYNVPFVIVGKDTGNYDTPFVDLDNEYAGYLGAKHMFEKGYRSFDFLLGDGAFTVNHDRAVGFRRFCEEKGLQTNETHYDVSSMESAYHITKEIVQKKKLEGLFVSGDERTLGVYRALNEEGYTIGENFGVMSIDNVRMSEYIYPPLTTIDQSIPTFIKQAFDILMTQIKDVKPAAKRIFITPEIVDRESL</sequence>
<accession>A0A931HWT9</accession>
<dbReference type="AlphaFoldDB" id="A0A931HWT9"/>
<dbReference type="SUPFAM" id="SSF53822">
    <property type="entry name" value="Periplasmic binding protein-like I"/>
    <property type="match status" value="1"/>
</dbReference>
<dbReference type="Gene3D" id="3.40.50.2300">
    <property type="match status" value="2"/>
</dbReference>
<gene>
    <name evidence="5" type="ORF">H0267_11365</name>
</gene>
<evidence type="ECO:0000256" key="3">
    <source>
        <dbReference type="ARBA" id="ARBA00023163"/>
    </source>
</evidence>
<evidence type="ECO:0000313" key="5">
    <source>
        <dbReference type="EMBL" id="MBH0230815.1"/>
    </source>
</evidence>
<reference evidence="5 6" key="1">
    <citation type="journal article" date="2005" name="Int. J. Syst. Evol. Microbiol.">
        <title>Halobacillus yeomjeoni sp. nov., isolated from a marine solar saltern in Korea.</title>
        <authorList>
            <person name="Yoon J.H."/>
            <person name="Kang S.J."/>
            <person name="Lee C.H."/>
            <person name="Oh H.W."/>
            <person name="Oh T.K."/>
        </authorList>
    </citation>
    <scope>NUCLEOTIDE SEQUENCE [LARGE SCALE GENOMIC DNA]</scope>
    <source>
        <strain evidence="5 6">KCTC 3957</strain>
    </source>
</reference>
<feature type="domain" description="HTH lacI-type" evidence="4">
    <location>
        <begin position="4"/>
        <end position="58"/>
    </location>
</feature>
<organism evidence="5 6">
    <name type="scientific">Halobacillus yeomjeoni</name>
    <dbReference type="NCBI Taxonomy" id="311194"/>
    <lineage>
        <taxon>Bacteria</taxon>
        <taxon>Bacillati</taxon>
        <taxon>Bacillota</taxon>
        <taxon>Bacilli</taxon>
        <taxon>Bacillales</taxon>
        <taxon>Bacillaceae</taxon>
        <taxon>Halobacillus</taxon>
    </lineage>
</organism>
<dbReference type="CDD" id="cd06267">
    <property type="entry name" value="PBP1_LacI_sugar_binding-like"/>
    <property type="match status" value="1"/>
</dbReference>
<dbReference type="Pfam" id="PF00356">
    <property type="entry name" value="LacI"/>
    <property type="match status" value="1"/>
</dbReference>
<keyword evidence="1" id="KW-0805">Transcription regulation</keyword>
<protein>
    <submittedName>
        <fullName evidence="5">LacI family DNA-binding transcriptional regulator</fullName>
    </submittedName>
</protein>
<dbReference type="CDD" id="cd01392">
    <property type="entry name" value="HTH_LacI"/>
    <property type="match status" value="1"/>
</dbReference>
<dbReference type="InterPro" id="IPR028082">
    <property type="entry name" value="Peripla_BP_I"/>
</dbReference>
<dbReference type="RefSeq" id="WP_197317425.1">
    <property type="nucleotide sequence ID" value="NZ_JADZSC010000002.1"/>
</dbReference>
<dbReference type="PANTHER" id="PTHR30146:SF109">
    <property type="entry name" value="HTH-TYPE TRANSCRIPTIONAL REGULATOR GALS"/>
    <property type="match status" value="1"/>
</dbReference>
<keyword evidence="3" id="KW-0804">Transcription</keyword>
<dbReference type="GO" id="GO:0003700">
    <property type="term" value="F:DNA-binding transcription factor activity"/>
    <property type="evidence" value="ECO:0007669"/>
    <property type="project" value="TreeGrafter"/>
</dbReference>
<dbReference type="InterPro" id="IPR046335">
    <property type="entry name" value="LacI/GalR-like_sensor"/>
</dbReference>
<proteinExistence type="predicted"/>
<dbReference type="EMBL" id="JADZSC010000002">
    <property type="protein sequence ID" value="MBH0230815.1"/>
    <property type="molecule type" value="Genomic_DNA"/>
</dbReference>
<dbReference type="SUPFAM" id="SSF47413">
    <property type="entry name" value="lambda repressor-like DNA-binding domains"/>
    <property type="match status" value="1"/>
</dbReference>
<dbReference type="Pfam" id="PF13377">
    <property type="entry name" value="Peripla_BP_3"/>
    <property type="match status" value="1"/>
</dbReference>